<sequence length="118" mass="12686">MISSITKLGGTENKKFISELKNYAESNKEALKNVGITVLTDGSLTMNKKEMNAASLENLKKVFNGKDSFADKVTNLSSDIEKNVEKKLKENLTILAAGATSTANSSRSSSGSYFNVSV</sequence>
<feature type="region of interest" description="Disordered" evidence="1">
    <location>
        <begin position="99"/>
        <end position="118"/>
    </location>
</feature>
<dbReference type="EMBL" id="VSSQ01038310">
    <property type="protein sequence ID" value="MPM91205.1"/>
    <property type="molecule type" value="Genomic_DNA"/>
</dbReference>
<protein>
    <recommendedName>
        <fullName evidence="3">Flagellar hook-associated protein 2 C-terminal domain-containing protein</fullName>
    </recommendedName>
</protein>
<reference evidence="2" key="1">
    <citation type="submission" date="2019-08" db="EMBL/GenBank/DDBJ databases">
        <authorList>
            <person name="Kucharzyk K."/>
            <person name="Murdoch R.W."/>
            <person name="Higgins S."/>
            <person name="Loffler F."/>
        </authorList>
    </citation>
    <scope>NUCLEOTIDE SEQUENCE</scope>
</reference>
<organism evidence="2">
    <name type="scientific">bioreactor metagenome</name>
    <dbReference type="NCBI Taxonomy" id="1076179"/>
    <lineage>
        <taxon>unclassified sequences</taxon>
        <taxon>metagenomes</taxon>
        <taxon>ecological metagenomes</taxon>
    </lineage>
</organism>
<comment type="caution">
    <text evidence="2">The sequence shown here is derived from an EMBL/GenBank/DDBJ whole genome shotgun (WGS) entry which is preliminary data.</text>
</comment>
<evidence type="ECO:0008006" key="3">
    <source>
        <dbReference type="Google" id="ProtNLM"/>
    </source>
</evidence>
<evidence type="ECO:0000256" key="1">
    <source>
        <dbReference type="SAM" id="MobiDB-lite"/>
    </source>
</evidence>
<feature type="compositionally biased region" description="Low complexity" evidence="1">
    <location>
        <begin position="99"/>
        <end position="112"/>
    </location>
</feature>
<gene>
    <name evidence="2" type="ORF">SDC9_138332</name>
</gene>
<evidence type="ECO:0000313" key="2">
    <source>
        <dbReference type="EMBL" id="MPM91205.1"/>
    </source>
</evidence>
<proteinExistence type="predicted"/>
<name>A0A645DPL9_9ZZZZ</name>
<accession>A0A645DPL9</accession>
<dbReference type="AlphaFoldDB" id="A0A645DPL9"/>